<dbReference type="EMBL" id="CAJOBS010004791">
    <property type="protein sequence ID" value="CAF4888048.1"/>
    <property type="molecule type" value="Genomic_DNA"/>
</dbReference>
<dbReference type="AlphaFoldDB" id="A0A818JA08"/>
<keyword evidence="1" id="KW-0677">Repeat</keyword>
<dbReference type="Proteomes" id="UP000663838">
    <property type="component" value="Unassembled WGS sequence"/>
</dbReference>
<evidence type="ECO:0000313" key="5">
    <source>
        <dbReference type="Proteomes" id="UP000663865"/>
    </source>
</evidence>
<dbReference type="InterPro" id="IPR011990">
    <property type="entry name" value="TPR-like_helical_dom_sf"/>
</dbReference>
<comment type="caution">
    <text evidence="3">The sequence shown here is derived from an EMBL/GenBank/DDBJ whole genome shotgun (WGS) entry which is preliminary data.</text>
</comment>
<gene>
    <name evidence="3" type="ORF">KIK155_LOCUS17540</name>
    <name evidence="4" type="ORF">TOA249_LOCUS29782</name>
</gene>
<evidence type="ECO:0000313" key="3">
    <source>
        <dbReference type="EMBL" id="CAF3532636.1"/>
    </source>
</evidence>
<dbReference type="SUPFAM" id="SSF56399">
    <property type="entry name" value="ADP-ribosylation"/>
    <property type="match status" value="1"/>
</dbReference>
<dbReference type="Gene3D" id="1.25.40.10">
    <property type="entry name" value="Tetratricopeptide repeat domain"/>
    <property type="match status" value="1"/>
</dbReference>
<dbReference type="SUPFAM" id="SSF48452">
    <property type="entry name" value="TPR-like"/>
    <property type="match status" value="1"/>
</dbReference>
<organism evidence="3 5">
    <name type="scientific">Rotaria socialis</name>
    <dbReference type="NCBI Taxonomy" id="392032"/>
    <lineage>
        <taxon>Eukaryota</taxon>
        <taxon>Metazoa</taxon>
        <taxon>Spiralia</taxon>
        <taxon>Gnathifera</taxon>
        <taxon>Rotifera</taxon>
        <taxon>Eurotatoria</taxon>
        <taxon>Bdelloidea</taxon>
        <taxon>Philodinida</taxon>
        <taxon>Philodinidae</taxon>
        <taxon>Rotaria</taxon>
    </lineage>
</organism>
<keyword evidence="2" id="KW-0802">TPR repeat</keyword>
<proteinExistence type="predicted"/>
<sequence>MALPGIRPMQFDDISTTSSMLPEFNYEDVTLVWLDENVNESFDCLDTKCRLSAIVNYFKVFDNVQETIDYIRSALREHLFLIVSGSLGEMLIANVNDEFQLKFIYVFCMNKEKHSNWSCKYEKICGVFSDKYELFQNLTLQVRTYEKSLLAMSIFNRTRTATVESSTRDYIIEEDIGLMWLLMFFNILLHIPLDKNVAKQDMIAECRLYYNNNPAELKKIDEFENDYSPEMAIKWYTRDSFVYRLVNKALRTLNIDIIFKFRFLIIDLHQQLKQYHTNYIQSVSIMNPKRVMHKVYRSQHMGISKLEKLKTSVGNLICSNSFFSTTDDCLIAQAFVAGSCSSELILFEIEIPDSYYQNDFDALKVSCPFLKIEKLGQFEAENEVIFSLGALFRIESIEQYDIWYVRLKFEGEKDELTSDFHELEELEIGDYDWQTSCNVEDRILLLTEKFPPSSKNILNVYIKHGVFADAKSLTTTETLTTYRKGFELLMKCLPNYNSQITIAMYLSIGLLYCHRGERILAIQFGEVALQLAETCLRFDHDYALICYNYLGVIHRLEDQYTEALSIYEKMLSMAAEQNNTSALLAIYYEICSITCDFGDYDYEMICLVKIVELSRALGCENSKDTYYNFGTFHEKKGNFAAAFHYYKKYFQCLLQKKPCMADLIRFYFQAEIIYEKYKNYIAAIQIYIRMLIIELGPLPSYDRSLLRKYETVIRSIRHLIKCKSSRKLRCHFRLLISRSSSSTNFIKFITNIKFLLHLKFNHPKSLKAALHMLLRQALREYHDLKTYAMSMKNWQSLSKKILKVIPTCFAKIHRNTKMLRELQSTLDDYGRSFYLIQRGYFSGSYFDRYKSSGSYSLIEKCSTNIARLIDAFASSSHATMCQDRVHQKPRRRHRSPWIYQYRFCGCFKNSNVLCKRFTKRWAKFRAF</sequence>
<dbReference type="PROSITE" id="PS51996">
    <property type="entry name" value="TR_MART"/>
    <property type="match status" value="1"/>
</dbReference>
<protein>
    <submittedName>
        <fullName evidence="3">Uncharacterized protein</fullName>
    </submittedName>
</protein>
<evidence type="ECO:0000256" key="2">
    <source>
        <dbReference type="ARBA" id="ARBA00022803"/>
    </source>
</evidence>
<dbReference type="PANTHER" id="PTHR45641">
    <property type="entry name" value="TETRATRICOPEPTIDE REPEAT PROTEIN (AFU_ORTHOLOGUE AFUA_6G03870)"/>
    <property type="match status" value="1"/>
</dbReference>
<reference evidence="3" key="1">
    <citation type="submission" date="2021-02" db="EMBL/GenBank/DDBJ databases">
        <authorList>
            <person name="Nowell W R."/>
        </authorList>
    </citation>
    <scope>NUCLEOTIDE SEQUENCE</scope>
</reference>
<accession>A0A818JA08</accession>
<dbReference type="Pfam" id="PF13374">
    <property type="entry name" value="TPR_10"/>
    <property type="match status" value="1"/>
</dbReference>
<evidence type="ECO:0000256" key="1">
    <source>
        <dbReference type="ARBA" id="ARBA00022737"/>
    </source>
</evidence>
<evidence type="ECO:0000313" key="4">
    <source>
        <dbReference type="EMBL" id="CAF4888048.1"/>
    </source>
</evidence>
<name>A0A818JA08_9BILA</name>
<dbReference type="EMBL" id="CAJNYV010003072">
    <property type="protein sequence ID" value="CAF3532636.1"/>
    <property type="molecule type" value="Genomic_DNA"/>
</dbReference>
<dbReference type="PANTHER" id="PTHR45641:SF1">
    <property type="entry name" value="AAA+ ATPASE DOMAIN-CONTAINING PROTEIN"/>
    <property type="match status" value="1"/>
</dbReference>
<dbReference type="Proteomes" id="UP000663865">
    <property type="component" value="Unassembled WGS sequence"/>
</dbReference>
<dbReference type="Gene3D" id="3.90.176.10">
    <property type="entry name" value="Toxin ADP-ribosyltransferase, Chain A, domain 1"/>
    <property type="match status" value="1"/>
</dbReference>